<keyword evidence="1" id="KW-0732">Signal</keyword>
<protein>
    <submittedName>
        <fullName evidence="2">Uncharacterized protein</fullName>
    </submittedName>
</protein>
<reference evidence="2" key="1">
    <citation type="submission" date="2022-09" db="EMBL/GenBank/DDBJ databases">
        <title>Tahibacter sp. nov., isolated from a fresh water.</title>
        <authorList>
            <person name="Baek J.H."/>
            <person name="Lee J.K."/>
            <person name="Kim J.M."/>
            <person name="Jeon C.O."/>
        </authorList>
    </citation>
    <scope>NUCLEOTIDE SEQUENCE</scope>
    <source>
        <strain evidence="2">W38</strain>
    </source>
</reference>
<dbReference type="Proteomes" id="UP001064632">
    <property type="component" value="Chromosome"/>
</dbReference>
<evidence type="ECO:0000313" key="2">
    <source>
        <dbReference type="EMBL" id="UXI70092.1"/>
    </source>
</evidence>
<keyword evidence="3" id="KW-1185">Reference proteome</keyword>
<dbReference type="RefSeq" id="WP_261697043.1">
    <property type="nucleotide sequence ID" value="NZ_CP104694.1"/>
</dbReference>
<name>A0ABY6BQP7_9GAMM</name>
<proteinExistence type="predicted"/>
<evidence type="ECO:0000256" key="1">
    <source>
        <dbReference type="SAM" id="SignalP"/>
    </source>
</evidence>
<feature type="chain" id="PRO_5046643688" evidence="1">
    <location>
        <begin position="25"/>
        <end position="285"/>
    </location>
</feature>
<feature type="signal peptide" evidence="1">
    <location>
        <begin position="1"/>
        <end position="24"/>
    </location>
</feature>
<accession>A0ABY6BQP7</accession>
<organism evidence="2 3">
    <name type="scientific">Tahibacter amnicola</name>
    <dbReference type="NCBI Taxonomy" id="2976241"/>
    <lineage>
        <taxon>Bacteria</taxon>
        <taxon>Pseudomonadati</taxon>
        <taxon>Pseudomonadota</taxon>
        <taxon>Gammaproteobacteria</taxon>
        <taxon>Lysobacterales</taxon>
        <taxon>Rhodanobacteraceae</taxon>
        <taxon>Tahibacter</taxon>
    </lineage>
</organism>
<gene>
    <name evidence="2" type="ORF">N4264_10825</name>
</gene>
<sequence>MSVHAIRLVHACLLWAGLALPAIAGEADGTCTQNCPAPYVPNTFWTTEYGPAAADVVLSPTNFLSCPAGPYALCFYSGPDTPPKAAQGGKLPSLPCKVSKDDPEIAECRCYAENGISYIDIHAIRNTEAYIETIRICGQDGAGCRNLLTDALPGDVTTSTGASLGSLPVAPACSYLIAGSDGIAPMAPDAQVVSTFSLARAKRYASGQTSCTSTPAPYAGCMTASCTFENDKKGKRSGFATCRCPIYTGPFQVGQPNVSCDAGSGNVWSAGYAPPHTSGSSTSSN</sequence>
<evidence type="ECO:0000313" key="3">
    <source>
        <dbReference type="Proteomes" id="UP001064632"/>
    </source>
</evidence>
<dbReference type="EMBL" id="CP104694">
    <property type="protein sequence ID" value="UXI70092.1"/>
    <property type="molecule type" value="Genomic_DNA"/>
</dbReference>